<protein>
    <submittedName>
        <fullName evidence="2">Antitoxin HipB</fullName>
    </submittedName>
</protein>
<dbReference type="CDD" id="cd00093">
    <property type="entry name" value="HTH_XRE"/>
    <property type="match status" value="1"/>
</dbReference>
<evidence type="ECO:0000313" key="2">
    <source>
        <dbReference type="EMBL" id="AXE38869.1"/>
    </source>
</evidence>
<gene>
    <name evidence="2" type="primary">hipB</name>
    <name evidence="2" type="ORF">JS278_01706</name>
</gene>
<accession>A0A344UUC1</accession>
<dbReference type="OrthoDB" id="2736385at2"/>
<dbReference type="GO" id="GO:0003677">
    <property type="term" value="F:DNA binding"/>
    <property type="evidence" value="ECO:0007669"/>
    <property type="project" value="InterPro"/>
</dbReference>
<dbReference type="SMART" id="SM00530">
    <property type="entry name" value="HTH_XRE"/>
    <property type="match status" value="1"/>
</dbReference>
<evidence type="ECO:0000259" key="1">
    <source>
        <dbReference type="PROSITE" id="PS50943"/>
    </source>
</evidence>
<dbReference type="Pfam" id="PF01381">
    <property type="entry name" value="HTH_3"/>
    <property type="match status" value="1"/>
</dbReference>
<dbReference type="RefSeq" id="WP_114044813.1">
    <property type="nucleotide sequence ID" value="NZ_CP025198.1"/>
</dbReference>
<dbReference type="KEGG" id="acij:JS278_01706"/>
<proteinExistence type="predicted"/>
<evidence type="ECO:0000313" key="3">
    <source>
        <dbReference type="Proteomes" id="UP000251995"/>
    </source>
</evidence>
<dbReference type="Gene3D" id="1.10.260.40">
    <property type="entry name" value="lambda repressor-like DNA-binding domains"/>
    <property type="match status" value="1"/>
</dbReference>
<dbReference type="AlphaFoldDB" id="A0A344UUC1"/>
<dbReference type="PROSITE" id="PS50943">
    <property type="entry name" value="HTH_CROC1"/>
    <property type="match status" value="1"/>
</dbReference>
<dbReference type="SUPFAM" id="SSF47413">
    <property type="entry name" value="lambda repressor-like DNA-binding domains"/>
    <property type="match status" value="1"/>
</dbReference>
<dbReference type="Proteomes" id="UP000251995">
    <property type="component" value="Chromosome"/>
</dbReference>
<dbReference type="EMBL" id="CP025198">
    <property type="protein sequence ID" value="AXE38869.1"/>
    <property type="molecule type" value="Genomic_DNA"/>
</dbReference>
<sequence>MDRYLTAWTDLGPAVRDYRTRAGLTQNDLARRAGVSRASVNAMENGTANPSGALVDKVLRALELGIVLSPRPSADAGMLAEILGEDDS</sequence>
<dbReference type="InterPro" id="IPR010982">
    <property type="entry name" value="Lambda_DNA-bd_dom_sf"/>
</dbReference>
<organism evidence="2 3">
    <name type="scientific">Acidipropionibacterium virtanenii</name>
    <dbReference type="NCBI Taxonomy" id="2057246"/>
    <lineage>
        <taxon>Bacteria</taxon>
        <taxon>Bacillati</taxon>
        <taxon>Actinomycetota</taxon>
        <taxon>Actinomycetes</taxon>
        <taxon>Propionibacteriales</taxon>
        <taxon>Propionibacteriaceae</taxon>
        <taxon>Acidipropionibacterium</taxon>
    </lineage>
</organism>
<keyword evidence="3" id="KW-1185">Reference proteome</keyword>
<reference evidence="2 3" key="1">
    <citation type="submission" date="2017-12" db="EMBL/GenBank/DDBJ databases">
        <title>The whole genome sequence of the Acidipropionibacterium virtanenii sp. nov. type strain JS278.</title>
        <authorList>
            <person name="Laine P."/>
            <person name="Deptula P."/>
            <person name="Varmanen P."/>
            <person name="Auvinen P."/>
        </authorList>
    </citation>
    <scope>NUCLEOTIDE SEQUENCE [LARGE SCALE GENOMIC DNA]</scope>
    <source>
        <strain evidence="2 3">JS278</strain>
    </source>
</reference>
<feature type="domain" description="HTH cro/C1-type" evidence="1">
    <location>
        <begin position="15"/>
        <end position="69"/>
    </location>
</feature>
<name>A0A344UUC1_9ACTN</name>
<dbReference type="InterPro" id="IPR001387">
    <property type="entry name" value="Cro/C1-type_HTH"/>
</dbReference>